<feature type="transmembrane region" description="Helical" evidence="8">
    <location>
        <begin position="105"/>
        <end position="126"/>
    </location>
</feature>
<feature type="transmembrane region" description="Helical" evidence="8">
    <location>
        <begin position="12"/>
        <end position="32"/>
    </location>
</feature>
<feature type="compositionally biased region" description="Basic and acidic residues" evidence="7">
    <location>
        <begin position="437"/>
        <end position="458"/>
    </location>
</feature>
<dbReference type="PANTHER" id="PTHR30489">
    <property type="entry name" value="LIPOPROTEIN-RELEASING SYSTEM TRANSMEMBRANE PROTEIN LOLE"/>
    <property type="match status" value="1"/>
</dbReference>
<evidence type="ECO:0000256" key="6">
    <source>
        <dbReference type="ARBA" id="ARBA00023136"/>
    </source>
</evidence>
<feature type="transmembrane region" description="Helical" evidence="8">
    <location>
        <begin position="597"/>
        <end position="623"/>
    </location>
</feature>
<evidence type="ECO:0000256" key="2">
    <source>
        <dbReference type="ARBA" id="ARBA00005236"/>
    </source>
</evidence>
<evidence type="ECO:0000256" key="7">
    <source>
        <dbReference type="SAM" id="MobiDB-lite"/>
    </source>
</evidence>
<dbReference type="GO" id="GO:0044874">
    <property type="term" value="P:lipoprotein localization to outer membrane"/>
    <property type="evidence" value="ECO:0007669"/>
    <property type="project" value="TreeGrafter"/>
</dbReference>
<keyword evidence="5 8" id="KW-1133">Transmembrane helix</keyword>
<dbReference type="InterPro" id="IPR003838">
    <property type="entry name" value="ABC3_permease_C"/>
</dbReference>
<sequence length="732" mass="78634">MTTPGAFASGQVHLIIGTLAWIVGWALVAFTFEKAPPPPENSPAFGKPLHPRLANFIDFHWGTLAAFGFGIFLAEAVFIGLYLAVVGKGSVQGGVVQGGLSPVSAFLVAFAVSMALAFAGGFLGAANSKRLSTPEATLAVLYFGLPIPAVLTVMHFVPDLMLKLGYRLREIVYLSSLLGENQPALGYWLITVALFLALFIGISLGFVATSSGRLDLRLSYELFIAARHVSVFRPRLLLGVFGVLILGIIPPLLLWAIVSAAEKVVERTRIKRLGQKDPLLAAEAMHAAKLKEQSPTALMTSISLGGVGVGVMALIIVLSVMSGFEADLQKKILGTNSHGVVMRYDPQMPEYDEVMKKVLGVRNIAGATPFILNEVMVSSEGNISGSMIKGIDPETVGTVTDLPEYLLPGGKLEWLVDPSQIKKKRLAELNEPAFDAKPAEPQKLDKGPSDIERDPLLDLPDPEKEAEVVLPGILMGRELAASMRVVVGDRVNVVSPIGGEIGPQGPMPKSRPFRVAGIFYSGMYEYDSKFVYIHLKEAQTFFGVKGASGIEVKVHDVDNARGTMKAVYDLLEGYPYRTKDWGEMNKNLFSALRLEKLVMGIILSIISIVAAGLIVATVVMLVLEKRKEIAVLKALGVPDGGIVKIFLGEGLQIGVAGAILGLIAGLAWCFFIERVGIKLDPQVYYIPALPVRIETFQTALAVVIAILVTFLASIYPALKASQVEPVDGLKAE</sequence>
<keyword evidence="6 8" id="KW-0472">Membrane</keyword>
<name>A0A2W5SXW2_9BACT</name>
<reference evidence="10 11" key="1">
    <citation type="submission" date="2017-08" db="EMBL/GenBank/DDBJ databases">
        <title>Infants hospitalized years apart are colonized by the same room-sourced microbial strains.</title>
        <authorList>
            <person name="Brooks B."/>
            <person name="Olm M.R."/>
            <person name="Firek B.A."/>
            <person name="Baker R."/>
            <person name="Thomas B.C."/>
            <person name="Morowitz M.J."/>
            <person name="Banfield J.F."/>
        </authorList>
    </citation>
    <scope>NUCLEOTIDE SEQUENCE [LARGE SCALE GENOMIC DNA]</scope>
    <source>
        <strain evidence="10">S2_003_000_R2_14</strain>
    </source>
</reference>
<feature type="transmembrane region" description="Helical" evidence="8">
    <location>
        <begin position="653"/>
        <end position="677"/>
    </location>
</feature>
<feature type="transmembrane region" description="Helical" evidence="8">
    <location>
        <begin position="61"/>
        <end position="85"/>
    </location>
</feature>
<feature type="transmembrane region" description="Helical" evidence="8">
    <location>
        <begin position="138"/>
        <end position="157"/>
    </location>
</feature>
<evidence type="ECO:0000313" key="10">
    <source>
        <dbReference type="EMBL" id="PZR08269.1"/>
    </source>
</evidence>
<proteinExistence type="inferred from homology"/>
<organism evidence="10 11">
    <name type="scientific">Archangium gephyra</name>
    <dbReference type="NCBI Taxonomy" id="48"/>
    <lineage>
        <taxon>Bacteria</taxon>
        <taxon>Pseudomonadati</taxon>
        <taxon>Myxococcota</taxon>
        <taxon>Myxococcia</taxon>
        <taxon>Myxococcales</taxon>
        <taxon>Cystobacterineae</taxon>
        <taxon>Archangiaceae</taxon>
        <taxon>Archangium</taxon>
    </lineage>
</organism>
<dbReference type="EMBL" id="QFQP01000026">
    <property type="protein sequence ID" value="PZR08269.1"/>
    <property type="molecule type" value="Genomic_DNA"/>
</dbReference>
<feature type="transmembrane region" description="Helical" evidence="8">
    <location>
        <begin position="185"/>
        <end position="208"/>
    </location>
</feature>
<evidence type="ECO:0000256" key="4">
    <source>
        <dbReference type="ARBA" id="ARBA00022692"/>
    </source>
</evidence>
<evidence type="ECO:0000256" key="1">
    <source>
        <dbReference type="ARBA" id="ARBA00004651"/>
    </source>
</evidence>
<keyword evidence="4 8" id="KW-0812">Transmembrane</keyword>
<evidence type="ECO:0000256" key="3">
    <source>
        <dbReference type="ARBA" id="ARBA00022475"/>
    </source>
</evidence>
<dbReference type="PANTHER" id="PTHR30489:SF0">
    <property type="entry name" value="LIPOPROTEIN-RELEASING SYSTEM TRANSMEMBRANE PROTEIN LOLE"/>
    <property type="match status" value="1"/>
</dbReference>
<gene>
    <name evidence="10" type="ORF">DI536_25310</name>
</gene>
<dbReference type="InterPro" id="IPR051447">
    <property type="entry name" value="Lipoprotein-release_system"/>
</dbReference>
<feature type="transmembrane region" description="Helical" evidence="8">
    <location>
        <begin position="236"/>
        <end position="258"/>
    </location>
</feature>
<evidence type="ECO:0000259" key="9">
    <source>
        <dbReference type="Pfam" id="PF02687"/>
    </source>
</evidence>
<evidence type="ECO:0000313" key="11">
    <source>
        <dbReference type="Proteomes" id="UP000249061"/>
    </source>
</evidence>
<dbReference type="Pfam" id="PF02687">
    <property type="entry name" value="FtsX"/>
    <property type="match status" value="1"/>
</dbReference>
<dbReference type="Proteomes" id="UP000249061">
    <property type="component" value="Unassembled WGS sequence"/>
</dbReference>
<comment type="similarity">
    <text evidence="2">Belongs to the ABC-4 integral membrane protein family. LolC/E subfamily.</text>
</comment>
<comment type="subcellular location">
    <subcellularLocation>
        <location evidence="1">Cell membrane</location>
        <topology evidence="1">Multi-pass membrane protein</topology>
    </subcellularLocation>
</comment>
<accession>A0A2W5SXW2</accession>
<feature type="domain" description="ABC3 transporter permease C-terminal" evidence="9">
    <location>
        <begin position="601"/>
        <end position="725"/>
    </location>
</feature>
<dbReference type="AlphaFoldDB" id="A0A2W5SXW2"/>
<evidence type="ECO:0000256" key="8">
    <source>
        <dbReference type="SAM" id="Phobius"/>
    </source>
</evidence>
<feature type="transmembrane region" description="Helical" evidence="8">
    <location>
        <begin position="698"/>
        <end position="718"/>
    </location>
</feature>
<protein>
    <submittedName>
        <fullName evidence="10">ABC transporter permease</fullName>
    </submittedName>
</protein>
<comment type="caution">
    <text evidence="10">The sequence shown here is derived from an EMBL/GenBank/DDBJ whole genome shotgun (WGS) entry which is preliminary data.</text>
</comment>
<evidence type="ECO:0000256" key="5">
    <source>
        <dbReference type="ARBA" id="ARBA00022989"/>
    </source>
</evidence>
<feature type="region of interest" description="Disordered" evidence="7">
    <location>
        <begin position="432"/>
        <end position="458"/>
    </location>
</feature>
<keyword evidence="3" id="KW-1003">Cell membrane</keyword>
<dbReference type="GO" id="GO:0098797">
    <property type="term" value="C:plasma membrane protein complex"/>
    <property type="evidence" value="ECO:0007669"/>
    <property type="project" value="TreeGrafter"/>
</dbReference>
<feature type="transmembrane region" description="Helical" evidence="8">
    <location>
        <begin position="298"/>
        <end position="321"/>
    </location>
</feature>